<dbReference type="PANTHER" id="PTHR31084">
    <property type="entry name" value="ALPHA-L-FUCOSIDASE 2"/>
    <property type="match status" value="1"/>
</dbReference>
<dbReference type="OrthoDB" id="9802600at2"/>
<dbReference type="Gene3D" id="1.50.10.10">
    <property type="match status" value="1"/>
</dbReference>
<evidence type="ECO:0000259" key="3">
    <source>
        <dbReference type="Pfam" id="PF22124"/>
    </source>
</evidence>
<feature type="domain" description="Glycosyl hydrolase family 95 catalytic" evidence="3">
    <location>
        <begin position="257"/>
        <end position="660"/>
    </location>
</feature>
<feature type="domain" description="Alpha fucosidase A-like C-terminal" evidence="2">
    <location>
        <begin position="662"/>
        <end position="752"/>
    </location>
</feature>
<dbReference type="FunFam" id="1.50.10.10:FF:000028">
    <property type="entry name" value="Alpha-L-fucosidase 2"/>
    <property type="match status" value="1"/>
</dbReference>
<dbReference type="PIRSF" id="PIRSF007663">
    <property type="entry name" value="UCP007663"/>
    <property type="match status" value="1"/>
</dbReference>
<keyword evidence="5" id="KW-1185">Reference proteome</keyword>
<sequence>MHTKLHYQQPANEWNEALPIGNGKLGAMIFGGVSEEKLQLNEDSVWYGGPRNRNNPSAYENIPNIRELLSKGELSKAEQLAKLSLSGVPESQRHYQPLGDLLIQFSRQDYTNYQRSLDLETGIAHVCYQANEIDYHRELFSSYPDQVIVMRLTASQNKAISFVCTLDRQRTRGLDQLAPSGSDSLFMSGETGGNGGIQFHAELKIIAEGGEVQTIGNRLLVKEADTVTILLAAATSFRHSSPQQACLAIINDVSNKGYEEIREGHVADYQSLFNRVSFSLSNKETSHLSVDRQLALLKEGKEESSLIELYYNFGRYLMIASSRPGSLPANLQGIWNEQMTPAWDSKFTININTQMNYWPVEVSHLAECHEPLFDHLERMRVNGRETALTMYGCQGFTAHHNTDIWADTAPQDIYAPASYWPMGAGWLCLHLWEHYQFTQDYAFLLKAYETMKEAALFFVDYLIEDQQGFLITTPSVSPENTYILPSGERGTLCEAPAMDAQIIDALFTGCIEASAILNHDHQFREKLVSLRDKLQGIQIGRYGQIQEWLVDYEEAEPGHRHISHLFALHPGNRIDPIETPELAEAATVTLNRRLAQGGGHTGWSRAWIINMWARLGEGEQAYDNLLELLKKSTLPNLFDNHPPFQIDGNFGGIAGIMEMLIQSHRGILCLLPALPKAWDTGHLKGVKARGGYQVDLEWHDHHLRLITITVTVSGTCRIRVFNNEQLQLAGRPLVKKNGLYSFNVNKGQSYQLIANKR</sequence>
<dbReference type="RefSeq" id="WP_091494864.1">
    <property type="nucleotide sequence ID" value="NZ_FODJ01000001.1"/>
</dbReference>
<dbReference type="InterPro" id="IPR012341">
    <property type="entry name" value="6hp_glycosidase-like_sf"/>
</dbReference>
<dbReference type="InterPro" id="IPR049053">
    <property type="entry name" value="AFCA-like_C"/>
</dbReference>
<dbReference type="PANTHER" id="PTHR31084:SF0">
    <property type="entry name" value="ALPHA-L-FUCOSIDASE 2"/>
    <property type="match status" value="1"/>
</dbReference>
<dbReference type="Proteomes" id="UP000199300">
    <property type="component" value="Unassembled WGS sequence"/>
</dbReference>
<evidence type="ECO:0000259" key="2">
    <source>
        <dbReference type="Pfam" id="PF21307"/>
    </source>
</evidence>
<dbReference type="Pfam" id="PF22124">
    <property type="entry name" value="Glyco_hydro_95_cat"/>
    <property type="match status" value="1"/>
</dbReference>
<evidence type="ECO:0000313" key="4">
    <source>
        <dbReference type="EMBL" id="SEN71578.1"/>
    </source>
</evidence>
<organism evidence="4 5">
    <name type="scientific">Amphibacillus marinus</name>
    <dbReference type="NCBI Taxonomy" id="872970"/>
    <lineage>
        <taxon>Bacteria</taxon>
        <taxon>Bacillati</taxon>
        <taxon>Bacillota</taxon>
        <taxon>Bacilli</taxon>
        <taxon>Bacillales</taxon>
        <taxon>Bacillaceae</taxon>
        <taxon>Amphibacillus</taxon>
    </lineage>
</organism>
<dbReference type="GO" id="GO:0004560">
    <property type="term" value="F:alpha-L-fucosidase activity"/>
    <property type="evidence" value="ECO:0007669"/>
    <property type="project" value="InterPro"/>
</dbReference>
<reference evidence="4 5" key="1">
    <citation type="submission" date="2016-10" db="EMBL/GenBank/DDBJ databases">
        <authorList>
            <person name="de Groot N.N."/>
        </authorList>
    </citation>
    <scope>NUCLEOTIDE SEQUENCE [LARGE SCALE GENOMIC DNA]</scope>
    <source>
        <strain evidence="4 5">CGMCC 1.10434</strain>
    </source>
</reference>
<dbReference type="EMBL" id="FODJ01000001">
    <property type="protein sequence ID" value="SEN71578.1"/>
    <property type="molecule type" value="Genomic_DNA"/>
</dbReference>
<dbReference type="AlphaFoldDB" id="A0A1H8IV49"/>
<dbReference type="Pfam" id="PF14498">
    <property type="entry name" value="Glyco_hyd_65N_2"/>
    <property type="match status" value="1"/>
</dbReference>
<evidence type="ECO:0000259" key="1">
    <source>
        <dbReference type="Pfam" id="PF14498"/>
    </source>
</evidence>
<gene>
    <name evidence="4" type="ORF">SAMN04488134_101716</name>
</gene>
<dbReference type="GO" id="GO:0005975">
    <property type="term" value="P:carbohydrate metabolic process"/>
    <property type="evidence" value="ECO:0007669"/>
    <property type="project" value="InterPro"/>
</dbReference>
<dbReference type="InterPro" id="IPR054363">
    <property type="entry name" value="GH95_cat"/>
</dbReference>
<feature type="domain" description="Glycosyl hydrolase family 95 N-terminal" evidence="1">
    <location>
        <begin position="5"/>
        <end position="239"/>
    </location>
</feature>
<protein>
    <submittedName>
        <fullName evidence="4">Alpha-L-fucosidase 2</fullName>
    </submittedName>
</protein>
<dbReference type="InterPro" id="IPR008928">
    <property type="entry name" value="6-hairpin_glycosidase_sf"/>
</dbReference>
<dbReference type="SUPFAM" id="SSF48208">
    <property type="entry name" value="Six-hairpin glycosidases"/>
    <property type="match status" value="1"/>
</dbReference>
<dbReference type="STRING" id="872970.SAMN04488134_101716"/>
<accession>A0A1H8IV49</accession>
<proteinExistence type="predicted"/>
<dbReference type="Pfam" id="PF21307">
    <property type="entry name" value="Glyco_hydro_95_C"/>
    <property type="match status" value="1"/>
</dbReference>
<dbReference type="InterPro" id="IPR016518">
    <property type="entry name" value="Alpha-L-fucosidase"/>
</dbReference>
<name>A0A1H8IV49_9BACI</name>
<evidence type="ECO:0000313" key="5">
    <source>
        <dbReference type="Proteomes" id="UP000199300"/>
    </source>
</evidence>
<dbReference type="InterPro" id="IPR027414">
    <property type="entry name" value="GH95_N_dom"/>
</dbReference>